<sequence>MNLTLVESINEDDQITTYDDINFVVSKKQAPYFANTKIDYVKGIFGNGYFKLIRV</sequence>
<dbReference type="Proteomes" id="UP000243547">
    <property type="component" value="Unassembled WGS sequence"/>
</dbReference>
<dbReference type="InterPro" id="IPR035903">
    <property type="entry name" value="HesB-like_dom_sf"/>
</dbReference>
<keyword evidence="2" id="KW-1185">Reference proteome</keyword>
<dbReference type="OrthoDB" id="2940627at2"/>
<evidence type="ECO:0000313" key="2">
    <source>
        <dbReference type="Proteomes" id="UP000243547"/>
    </source>
</evidence>
<organism evidence="1 2">
    <name type="scientific">Anaerobranca californiensis DSM 14826</name>
    <dbReference type="NCBI Taxonomy" id="1120989"/>
    <lineage>
        <taxon>Bacteria</taxon>
        <taxon>Bacillati</taxon>
        <taxon>Bacillota</taxon>
        <taxon>Clostridia</taxon>
        <taxon>Eubacteriales</taxon>
        <taxon>Proteinivoracaceae</taxon>
        <taxon>Anaerobranca</taxon>
    </lineage>
</organism>
<dbReference type="EMBL" id="FRAI01000022">
    <property type="protein sequence ID" value="SHK21494.1"/>
    <property type="molecule type" value="Genomic_DNA"/>
</dbReference>
<name>A0A1M6QML8_9FIRM</name>
<evidence type="ECO:0000313" key="1">
    <source>
        <dbReference type="EMBL" id="SHK21494.1"/>
    </source>
</evidence>
<reference evidence="2" key="1">
    <citation type="submission" date="2016-11" db="EMBL/GenBank/DDBJ databases">
        <authorList>
            <person name="Varghese N."/>
            <person name="Submissions S."/>
        </authorList>
    </citation>
    <scope>NUCLEOTIDE SEQUENCE [LARGE SCALE GENOMIC DNA]</scope>
    <source>
        <strain evidence="2">DSM 14826</strain>
    </source>
</reference>
<dbReference type="SUPFAM" id="SSF89360">
    <property type="entry name" value="HesB-like domain"/>
    <property type="match status" value="1"/>
</dbReference>
<proteinExistence type="predicted"/>
<gene>
    <name evidence="1" type="ORF">SAMN02745227_01801</name>
</gene>
<dbReference type="Gene3D" id="2.60.300.12">
    <property type="entry name" value="HesB-like domain"/>
    <property type="match status" value="1"/>
</dbReference>
<protein>
    <submittedName>
        <fullName evidence="1">Uncharacterized protein</fullName>
    </submittedName>
</protein>
<dbReference type="AlphaFoldDB" id="A0A1M6QML8"/>
<dbReference type="RefSeq" id="WP_159429614.1">
    <property type="nucleotide sequence ID" value="NZ_FRAI01000022.1"/>
</dbReference>
<accession>A0A1M6QML8</accession>